<dbReference type="InterPro" id="IPR017867">
    <property type="entry name" value="Tyr_phospatase_low_mol_wt"/>
</dbReference>
<feature type="active site" evidence="5">
    <location>
        <position position="16"/>
    </location>
</feature>
<accession>A0A929RV50</accession>
<evidence type="ECO:0000256" key="2">
    <source>
        <dbReference type="ARBA" id="ARBA00013064"/>
    </source>
</evidence>
<dbReference type="GO" id="GO:0004725">
    <property type="term" value="F:protein tyrosine phosphatase activity"/>
    <property type="evidence" value="ECO:0007669"/>
    <property type="project" value="UniProtKB-EC"/>
</dbReference>
<dbReference type="Proteomes" id="UP000704068">
    <property type="component" value="Unassembled WGS sequence"/>
</dbReference>
<evidence type="ECO:0000256" key="3">
    <source>
        <dbReference type="ARBA" id="ARBA00022801"/>
    </source>
</evidence>
<dbReference type="SMART" id="SM00226">
    <property type="entry name" value="LMWPc"/>
    <property type="match status" value="1"/>
</dbReference>
<keyword evidence="4" id="KW-0904">Protein phosphatase</keyword>
<dbReference type="AlphaFoldDB" id="A0A929RV50"/>
<evidence type="ECO:0000259" key="6">
    <source>
        <dbReference type="SMART" id="SM00226"/>
    </source>
</evidence>
<dbReference type="InterPro" id="IPR050438">
    <property type="entry name" value="LMW_PTPase"/>
</dbReference>
<keyword evidence="3" id="KW-0378">Hydrolase</keyword>
<dbReference type="EC" id="3.1.3.48" evidence="2"/>
<dbReference type="InterPro" id="IPR036196">
    <property type="entry name" value="Ptyr_pPase_sf"/>
</dbReference>
<dbReference type="PANTHER" id="PTHR11717">
    <property type="entry name" value="LOW MOLECULAR WEIGHT PROTEIN TYROSINE PHOSPHATASE"/>
    <property type="match status" value="1"/>
</dbReference>
<comment type="caution">
    <text evidence="7">The sequence shown here is derived from an EMBL/GenBank/DDBJ whole genome shotgun (WGS) entry which is preliminary data.</text>
</comment>
<organism evidence="7 8">
    <name type="scientific">Alloprevotella tannerae</name>
    <dbReference type="NCBI Taxonomy" id="76122"/>
    <lineage>
        <taxon>Bacteria</taxon>
        <taxon>Pseudomonadati</taxon>
        <taxon>Bacteroidota</taxon>
        <taxon>Bacteroidia</taxon>
        <taxon>Bacteroidales</taxon>
        <taxon>Prevotellaceae</taxon>
        <taxon>Alloprevotella</taxon>
    </lineage>
</organism>
<dbReference type="SUPFAM" id="SSF52788">
    <property type="entry name" value="Phosphotyrosine protein phosphatases I"/>
    <property type="match status" value="1"/>
</dbReference>
<dbReference type="InterPro" id="IPR023485">
    <property type="entry name" value="Ptyr_pPase"/>
</dbReference>
<protein>
    <recommendedName>
        <fullName evidence="2">protein-tyrosine-phosphatase</fullName>
        <ecNumber evidence="2">3.1.3.48</ecNumber>
    </recommendedName>
</protein>
<comment type="similarity">
    <text evidence="1">Belongs to the low molecular weight phosphotyrosine protein phosphatase family.</text>
</comment>
<name>A0A929RV50_9BACT</name>
<dbReference type="EMBL" id="JABZGR010000003">
    <property type="protein sequence ID" value="MBF0969812.1"/>
    <property type="molecule type" value="Genomic_DNA"/>
</dbReference>
<dbReference type="CDD" id="cd16343">
    <property type="entry name" value="LMWPTP"/>
    <property type="match status" value="1"/>
</dbReference>
<sequence length="147" mass="17132">MKQQKILFVCHGNICRSPMAEFLMKKLAKDAGREREFEIDSVATSTEEIGNDMYPPAKHCLRNHGVPFEHRAARKMTQADYDYYDRIFVMDRNNLRRLPMIGIEDKADKISLLMTLIGENRDVADPWYTRDFEKTYADLCAALPRIL</sequence>
<evidence type="ECO:0000256" key="4">
    <source>
        <dbReference type="ARBA" id="ARBA00022912"/>
    </source>
</evidence>
<evidence type="ECO:0000313" key="7">
    <source>
        <dbReference type="EMBL" id="MBF0969812.1"/>
    </source>
</evidence>
<evidence type="ECO:0000256" key="5">
    <source>
        <dbReference type="PIRSR" id="PIRSR617867-1"/>
    </source>
</evidence>
<proteinExistence type="inferred from homology"/>
<dbReference type="Gene3D" id="3.40.50.2300">
    <property type="match status" value="1"/>
</dbReference>
<gene>
    <name evidence="7" type="ORF">HXK21_02035</name>
</gene>
<feature type="active site" description="Proton donor" evidence="5">
    <location>
        <position position="125"/>
    </location>
</feature>
<evidence type="ECO:0000313" key="8">
    <source>
        <dbReference type="Proteomes" id="UP000704068"/>
    </source>
</evidence>
<feature type="domain" description="Phosphotyrosine protein phosphatase I" evidence="6">
    <location>
        <begin position="4"/>
        <end position="145"/>
    </location>
</feature>
<reference evidence="7" key="1">
    <citation type="submission" date="2020-04" db="EMBL/GenBank/DDBJ databases">
        <title>Deep metagenomics examines the oral microbiome during advanced dental caries in children, revealing novel taxa and co-occurrences with host molecules.</title>
        <authorList>
            <person name="Baker J.L."/>
            <person name="Morton J.T."/>
            <person name="Dinis M."/>
            <person name="Alvarez R."/>
            <person name="Tran N.C."/>
            <person name="Knight R."/>
            <person name="Edlund A."/>
        </authorList>
    </citation>
    <scope>NUCLEOTIDE SEQUENCE</scope>
    <source>
        <strain evidence="7">JCVI_34_bin.1</strain>
    </source>
</reference>
<dbReference type="Pfam" id="PF01451">
    <property type="entry name" value="LMWPc"/>
    <property type="match status" value="1"/>
</dbReference>
<evidence type="ECO:0000256" key="1">
    <source>
        <dbReference type="ARBA" id="ARBA00011063"/>
    </source>
</evidence>
<dbReference type="RefSeq" id="WP_303762965.1">
    <property type="nucleotide sequence ID" value="NZ_CAUVPV010000007.1"/>
</dbReference>
<feature type="active site" description="Nucleophile" evidence="5">
    <location>
        <position position="10"/>
    </location>
</feature>
<dbReference type="PANTHER" id="PTHR11717:SF7">
    <property type="entry name" value="LOW MOLECULAR WEIGHT PHOSPHOTYROSINE PROTEIN PHOSPHATASE"/>
    <property type="match status" value="1"/>
</dbReference>
<dbReference type="PRINTS" id="PR00719">
    <property type="entry name" value="LMWPTPASE"/>
</dbReference>